<feature type="compositionally biased region" description="Basic residues" evidence="1">
    <location>
        <begin position="1"/>
        <end position="12"/>
    </location>
</feature>
<accession>A0AA88AHW2</accession>
<evidence type="ECO:0000313" key="2">
    <source>
        <dbReference type="EMBL" id="GMN52879.1"/>
    </source>
</evidence>
<reference evidence="2" key="1">
    <citation type="submission" date="2023-07" db="EMBL/GenBank/DDBJ databases">
        <title>draft genome sequence of fig (Ficus carica).</title>
        <authorList>
            <person name="Takahashi T."/>
            <person name="Nishimura K."/>
        </authorList>
    </citation>
    <scope>NUCLEOTIDE SEQUENCE</scope>
</reference>
<protein>
    <submittedName>
        <fullName evidence="2">Uncharacterized protein</fullName>
    </submittedName>
</protein>
<dbReference type="EMBL" id="BTGU01000043">
    <property type="protein sequence ID" value="GMN52879.1"/>
    <property type="molecule type" value="Genomic_DNA"/>
</dbReference>
<dbReference type="Proteomes" id="UP001187192">
    <property type="component" value="Unassembled WGS sequence"/>
</dbReference>
<feature type="region of interest" description="Disordered" evidence="1">
    <location>
        <begin position="1"/>
        <end position="39"/>
    </location>
</feature>
<comment type="caution">
    <text evidence="2">The sequence shown here is derived from an EMBL/GenBank/DDBJ whole genome shotgun (WGS) entry which is preliminary data.</text>
</comment>
<keyword evidence="3" id="KW-1185">Reference proteome</keyword>
<organism evidence="2 3">
    <name type="scientific">Ficus carica</name>
    <name type="common">Common fig</name>
    <dbReference type="NCBI Taxonomy" id="3494"/>
    <lineage>
        <taxon>Eukaryota</taxon>
        <taxon>Viridiplantae</taxon>
        <taxon>Streptophyta</taxon>
        <taxon>Embryophyta</taxon>
        <taxon>Tracheophyta</taxon>
        <taxon>Spermatophyta</taxon>
        <taxon>Magnoliopsida</taxon>
        <taxon>eudicotyledons</taxon>
        <taxon>Gunneridae</taxon>
        <taxon>Pentapetalae</taxon>
        <taxon>rosids</taxon>
        <taxon>fabids</taxon>
        <taxon>Rosales</taxon>
        <taxon>Moraceae</taxon>
        <taxon>Ficeae</taxon>
        <taxon>Ficus</taxon>
    </lineage>
</organism>
<name>A0AA88AHW2_FICCA</name>
<evidence type="ECO:0000313" key="3">
    <source>
        <dbReference type="Proteomes" id="UP001187192"/>
    </source>
</evidence>
<proteinExistence type="predicted"/>
<evidence type="ECO:0000256" key="1">
    <source>
        <dbReference type="SAM" id="MobiDB-lite"/>
    </source>
</evidence>
<sequence>MGYMSKRIKRDKKIANEDDGVEGLADAPPPNIIPKKSPSSVLEAPRPLLLLAPVTVPPPLNPGYDILSLP</sequence>
<gene>
    <name evidence="2" type="ORF">TIFTF001_022045</name>
</gene>
<dbReference type="AlphaFoldDB" id="A0AA88AHW2"/>